<evidence type="ECO:0000313" key="1">
    <source>
        <dbReference type="EMBL" id="RFA15799.1"/>
    </source>
</evidence>
<sequence>MLTLVDHDLCEATLIYIAPRTGTNGVSDYADDMLRFARGRMARVIEVRHGGSSEDGVADVLRGRREIRKALAGAPGPVILHSEQSGGVLLPFWGLLGQRATVRSATVHDAPLSVWLPFRTKLVSRNRYVQHGLHYPILPLLKRFERRAMRDVLLFALTRSGARATETVLRHTSVKQSFLPVPDRPELPAPTERPLAVGLFGYVYRGKGFDRLLELRELIDERIEIRVAGRGTEALHPVPGVTVLGGVEGAAEDAFFASIRAMVVPYGRRSSYGPETHVASSAITRALAYQTPVVAMRYNGIDDEALIVADIGELAATVNRLLQDDDELRIEAARAASLRHRLTTERAFERYAEEWSAALDAAAT</sequence>
<dbReference type="AlphaFoldDB" id="A0A3E0W1Z1"/>
<dbReference type="Proteomes" id="UP000256709">
    <property type="component" value="Unassembled WGS sequence"/>
</dbReference>
<reference evidence="1 2" key="1">
    <citation type="submission" date="2017-04" db="EMBL/GenBank/DDBJ databases">
        <title>Comparative genome analysis of Subtercola boreus.</title>
        <authorList>
            <person name="Cho Y.-J."/>
            <person name="Cho A."/>
            <person name="Kim O.-S."/>
            <person name="Lee J.-I."/>
        </authorList>
    </citation>
    <scope>NUCLEOTIDE SEQUENCE [LARGE SCALE GENOMIC DNA]</scope>
    <source>
        <strain evidence="1 2">P27444</strain>
    </source>
</reference>
<dbReference type="EMBL" id="NBXA01000006">
    <property type="protein sequence ID" value="RFA15799.1"/>
    <property type="molecule type" value="Genomic_DNA"/>
</dbReference>
<accession>A0A3E0W1Z1</accession>
<protein>
    <submittedName>
        <fullName evidence="1">Uncharacterized protein</fullName>
    </submittedName>
</protein>
<organism evidence="1 2">
    <name type="scientific">Subtercola boreus</name>
    <dbReference type="NCBI Taxonomy" id="120213"/>
    <lineage>
        <taxon>Bacteria</taxon>
        <taxon>Bacillati</taxon>
        <taxon>Actinomycetota</taxon>
        <taxon>Actinomycetes</taxon>
        <taxon>Micrococcales</taxon>
        <taxon>Microbacteriaceae</taxon>
        <taxon>Subtercola</taxon>
    </lineage>
</organism>
<comment type="caution">
    <text evidence="1">The sequence shown here is derived from an EMBL/GenBank/DDBJ whole genome shotgun (WGS) entry which is preliminary data.</text>
</comment>
<dbReference type="SUPFAM" id="SSF53756">
    <property type="entry name" value="UDP-Glycosyltransferase/glycogen phosphorylase"/>
    <property type="match status" value="1"/>
</dbReference>
<dbReference type="Gene3D" id="3.40.50.2000">
    <property type="entry name" value="Glycogen Phosphorylase B"/>
    <property type="match status" value="2"/>
</dbReference>
<gene>
    <name evidence="1" type="ORF">B7R21_03600</name>
</gene>
<dbReference type="Pfam" id="PF13692">
    <property type="entry name" value="Glyco_trans_1_4"/>
    <property type="match status" value="1"/>
</dbReference>
<evidence type="ECO:0000313" key="2">
    <source>
        <dbReference type="Proteomes" id="UP000256709"/>
    </source>
</evidence>
<proteinExistence type="predicted"/>
<name>A0A3E0W1Z1_9MICO</name>
<dbReference type="RefSeq" id="WP_172592035.1">
    <property type="nucleotide sequence ID" value="NZ_NBXA01000006.1"/>
</dbReference>